<evidence type="ECO:0000313" key="9">
    <source>
        <dbReference type="EMBL" id="SDJ40110.1"/>
    </source>
</evidence>
<dbReference type="InterPro" id="IPR051393">
    <property type="entry name" value="ABC_transporter_permease"/>
</dbReference>
<reference evidence="9 10" key="1">
    <citation type="submission" date="2016-10" db="EMBL/GenBank/DDBJ databases">
        <authorList>
            <person name="de Groot N.N."/>
        </authorList>
    </citation>
    <scope>NUCLEOTIDE SEQUENCE [LARGE SCALE GENOMIC DNA]</scope>
    <source>
        <strain evidence="9 10">CGMCC 4.6533</strain>
    </source>
</reference>
<evidence type="ECO:0000256" key="4">
    <source>
        <dbReference type="ARBA" id="ARBA00022692"/>
    </source>
</evidence>
<evidence type="ECO:0000256" key="6">
    <source>
        <dbReference type="ARBA" id="ARBA00023136"/>
    </source>
</evidence>
<dbReference type="InterPro" id="IPR000515">
    <property type="entry name" value="MetI-like"/>
</dbReference>
<feature type="transmembrane region" description="Helical" evidence="7">
    <location>
        <begin position="101"/>
        <end position="120"/>
    </location>
</feature>
<dbReference type="GO" id="GO:0055085">
    <property type="term" value="P:transmembrane transport"/>
    <property type="evidence" value="ECO:0007669"/>
    <property type="project" value="InterPro"/>
</dbReference>
<evidence type="ECO:0000256" key="5">
    <source>
        <dbReference type="ARBA" id="ARBA00022989"/>
    </source>
</evidence>
<dbReference type="EMBL" id="FNDJ01000010">
    <property type="protein sequence ID" value="SDJ40110.1"/>
    <property type="molecule type" value="Genomic_DNA"/>
</dbReference>
<accession>A0A1G8THG5</accession>
<feature type="transmembrane region" description="Helical" evidence="7">
    <location>
        <begin position="184"/>
        <end position="205"/>
    </location>
</feature>
<protein>
    <submittedName>
        <fullName evidence="9">Multiple sugar transport system permease protein/raffinose/stachyose/melibiose transport system permease protein</fullName>
    </submittedName>
</protein>
<dbReference type="AlphaFoldDB" id="A0A1G8THG5"/>
<dbReference type="STRING" id="633440.SAMN05421869_110164"/>
<evidence type="ECO:0000313" key="10">
    <source>
        <dbReference type="Proteomes" id="UP000199202"/>
    </source>
</evidence>
<evidence type="ECO:0000256" key="2">
    <source>
        <dbReference type="ARBA" id="ARBA00022448"/>
    </source>
</evidence>
<dbReference type="PANTHER" id="PTHR30193">
    <property type="entry name" value="ABC TRANSPORTER PERMEASE PROTEIN"/>
    <property type="match status" value="1"/>
</dbReference>
<dbReference type="Gene3D" id="1.10.3720.10">
    <property type="entry name" value="MetI-like"/>
    <property type="match status" value="1"/>
</dbReference>
<dbReference type="PANTHER" id="PTHR30193:SF41">
    <property type="entry name" value="DIACETYLCHITOBIOSE UPTAKE SYSTEM PERMEASE PROTEIN NGCF"/>
    <property type="match status" value="1"/>
</dbReference>
<comment type="similarity">
    <text evidence="7">Belongs to the binding-protein-dependent transport system permease family.</text>
</comment>
<evidence type="ECO:0000256" key="1">
    <source>
        <dbReference type="ARBA" id="ARBA00004651"/>
    </source>
</evidence>
<keyword evidence="3" id="KW-1003">Cell membrane</keyword>
<dbReference type="InterPro" id="IPR035906">
    <property type="entry name" value="MetI-like_sf"/>
</dbReference>
<feature type="domain" description="ABC transmembrane type-1" evidence="8">
    <location>
        <begin position="95"/>
        <end position="313"/>
    </location>
</feature>
<feature type="transmembrane region" description="Helical" evidence="7">
    <location>
        <begin position="297"/>
        <end position="317"/>
    </location>
</feature>
<dbReference type="SUPFAM" id="SSF161098">
    <property type="entry name" value="MetI-like"/>
    <property type="match status" value="1"/>
</dbReference>
<keyword evidence="10" id="KW-1185">Reference proteome</keyword>
<keyword evidence="6 7" id="KW-0472">Membrane</keyword>
<feature type="transmembrane region" description="Helical" evidence="7">
    <location>
        <begin position="30"/>
        <end position="52"/>
    </location>
</feature>
<evidence type="ECO:0000256" key="7">
    <source>
        <dbReference type="RuleBase" id="RU363032"/>
    </source>
</evidence>
<keyword evidence="4 7" id="KW-0812">Transmembrane</keyword>
<evidence type="ECO:0000256" key="3">
    <source>
        <dbReference type="ARBA" id="ARBA00022475"/>
    </source>
</evidence>
<dbReference type="GO" id="GO:0005886">
    <property type="term" value="C:plasma membrane"/>
    <property type="evidence" value="ECO:0007669"/>
    <property type="project" value="UniProtKB-SubCell"/>
</dbReference>
<feature type="transmembrane region" description="Helical" evidence="7">
    <location>
        <begin position="241"/>
        <end position="263"/>
    </location>
</feature>
<proteinExistence type="inferred from homology"/>
<dbReference type="Pfam" id="PF00528">
    <property type="entry name" value="BPD_transp_1"/>
    <property type="match status" value="1"/>
</dbReference>
<gene>
    <name evidence="9" type="ORF">SAMN05421869_110164</name>
</gene>
<keyword evidence="5 7" id="KW-1133">Transmembrane helix</keyword>
<dbReference type="PROSITE" id="PS50928">
    <property type="entry name" value="ABC_TM1"/>
    <property type="match status" value="1"/>
</dbReference>
<keyword evidence="2 7" id="KW-0813">Transport</keyword>
<dbReference type="Proteomes" id="UP000199202">
    <property type="component" value="Unassembled WGS sequence"/>
</dbReference>
<keyword evidence="9" id="KW-0762">Sugar transport</keyword>
<comment type="subcellular location">
    <subcellularLocation>
        <location evidence="1 7">Cell membrane</location>
        <topology evidence="1 7">Multi-pass membrane protein</topology>
    </subcellularLocation>
</comment>
<feature type="transmembrane region" description="Helical" evidence="7">
    <location>
        <begin position="132"/>
        <end position="149"/>
    </location>
</feature>
<evidence type="ECO:0000259" key="8">
    <source>
        <dbReference type="PROSITE" id="PS50928"/>
    </source>
</evidence>
<dbReference type="CDD" id="cd06261">
    <property type="entry name" value="TM_PBP2"/>
    <property type="match status" value="1"/>
</dbReference>
<sequence>MSTTSVELPARRLREQPPRRAVAARWRRRLVGWAFVAPAVALFLLMGAYTIASGFLLSFAKWNGFTPSWRWVGLGNYADLLYADPSLAADLRRAVGNTAQIMVAVPLLTVAVSLPLAVMLNSITRLRAVLRSVYFLPYVTSGIAVYYAWRYVLAPDGAINLLLGSLGLGSLRQPQGFLGNPDTALPTLIVILVWSSVPVATLLYLSGLQAIDRGIVEAAHIDGAGSWHVMRRIIWPLLRPMTVAIALLGVRDALHGFQIFLIMTNGGPGGHTDVLGLMAYRLAFMKGLAPSLGHASALGWLLFAGAVLLTLANARLLRRVQ</sequence>
<organism evidence="9 10">
    <name type="scientific">Nonomuraea jiangxiensis</name>
    <dbReference type="NCBI Taxonomy" id="633440"/>
    <lineage>
        <taxon>Bacteria</taxon>
        <taxon>Bacillati</taxon>
        <taxon>Actinomycetota</taxon>
        <taxon>Actinomycetes</taxon>
        <taxon>Streptosporangiales</taxon>
        <taxon>Streptosporangiaceae</taxon>
        <taxon>Nonomuraea</taxon>
    </lineage>
</organism>
<dbReference type="RefSeq" id="WP_218135932.1">
    <property type="nucleotide sequence ID" value="NZ_FNDJ01000010.1"/>
</dbReference>
<name>A0A1G8THG5_9ACTN</name>